<keyword evidence="1" id="KW-0812">Transmembrane</keyword>
<dbReference type="SUPFAM" id="SSF54236">
    <property type="entry name" value="Ubiquitin-like"/>
    <property type="match status" value="1"/>
</dbReference>
<evidence type="ECO:0000313" key="3">
    <source>
        <dbReference type="Proteomes" id="UP000784294"/>
    </source>
</evidence>
<feature type="transmembrane region" description="Helical" evidence="1">
    <location>
        <begin position="12"/>
        <end position="28"/>
    </location>
</feature>
<dbReference type="Proteomes" id="UP000784294">
    <property type="component" value="Unassembled WGS sequence"/>
</dbReference>
<evidence type="ECO:0008006" key="4">
    <source>
        <dbReference type="Google" id="ProtNLM"/>
    </source>
</evidence>
<proteinExistence type="predicted"/>
<keyword evidence="3" id="KW-1185">Reference proteome</keyword>
<evidence type="ECO:0000313" key="2">
    <source>
        <dbReference type="EMBL" id="VEL14073.1"/>
    </source>
</evidence>
<dbReference type="EMBL" id="CAAALY010019909">
    <property type="protein sequence ID" value="VEL14073.1"/>
    <property type="molecule type" value="Genomic_DNA"/>
</dbReference>
<organism evidence="2 3">
    <name type="scientific">Protopolystoma xenopodis</name>
    <dbReference type="NCBI Taxonomy" id="117903"/>
    <lineage>
        <taxon>Eukaryota</taxon>
        <taxon>Metazoa</taxon>
        <taxon>Spiralia</taxon>
        <taxon>Lophotrochozoa</taxon>
        <taxon>Platyhelminthes</taxon>
        <taxon>Monogenea</taxon>
        <taxon>Polyopisthocotylea</taxon>
        <taxon>Polystomatidea</taxon>
        <taxon>Polystomatidae</taxon>
        <taxon>Protopolystoma</taxon>
    </lineage>
</organism>
<dbReference type="OrthoDB" id="5855206at2759"/>
<dbReference type="AlphaFoldDB" id="A0A448WKL3"/>
<dbReference type="InterPro" id="IPR029071">
    <property type="entry name" value="Ubiquitin-like_domsf"/>
</dbReference>
<reference evidence="2" key="1">
    <citation type="submission" date="2018-11" db="EMBL/GenBank/DDBJ databases">
        <authorList>
            <consortium name="Pathogen Informatics"/>
        </authorList>
    </citation>
    <scope>NUCLEOTIDE SEQUENCE</scope>
</reference>
<keyword evidence="1" id="KW-1133">Transmembrane helix</keyword>
<sequence length="107" mass="12167">MHSSLGVIESFALYRVLGYSIIAFSVLLDNQIWHNLNLSQKVGQVKKKILGLFGIEASRANQFLLVYWDSVMSSIQGPEELKFPGRAIHSYQPEEGDTFELCRLHKL</sequence>
<evidence type="ECO:0000256" key="1">
    <source>
        <dbReference type="SAM" id="Phobius"/>
    </source>
</evidence>
<gene>
    <name evidence="2" type="ORF">PXEA_LOCUS7513</name>
</gene>
<accession>A0A448WKL3</accession>
<name>A0A448WKL3_9PLAT</name>
<keyword evidence="1" id="KW-0472">Membrane</keyword>
<protein>
    <recommendedName>
        <fullName evidence="4">Ubiquitin-like domain-containing protein</fullName>
    </recommendedName>
</protein>
<comment type="caution">
    <text evidence="2">The sequence shown here is derived from an EMBL/GenBank/DDBJ whole genome shotgun (WGS) entry which is preliminary data.</text>
</comment>